<feature type="compositionally biased region" description="Basic residues" evidence="1">
    <location>
        <begin position="1"/>
        <end position="11"/>
    </location>
</feature>
<evidence type="ECO:0000313" key="2">
    <source>
        <dbReference type="EMBL" id="KAH0768577.1"/>
    </source>
</evidence>
<gene>
    <name evidence="2" type="ORF">KY290_016367</name>
</gene>
<protein>
    <submittedName>
        <fullName evidence="2">Uncharacterized protein</fullName>
    </submittedName>
</protein>
<organism evidence="2 3">
    <name type="scientific">Solanum tuberosum</name>
    <name type="common">Potato</name>
    <dbReference type="NCBI Taxonomy" id="4113"/>
    <lineage>
        <taxon>Eukaryota</taxon>
        <taxon>Viridiplantae</taxon>
        <taxon>Streptophyta</taxon>
        <taxon>Embryophyta</taxon>
        <taxon>Tracheophyta</taxon>
        <taxon>Spermatophyta</taxon>
        <taxon>Magnoliopsida</taxon>
        <taxon>eudicotyledons</taxon>
        <taxon>Gunneridae</taxon>
        <taxon>Pentapetalae</taxon>
        <taxon>asterids</taxon>
        <taxon>lamiids</taxon>
        <taxon>Solanales</taxon>
        <taxon>Solanaceae</taxon>
        <taxon>Solanoideae</taxon>
        <taxon>Solaneae</taxon>
        <taxon>Solanum</taxon>
    </lineage>
</organism>
<dbReference type="EMBL" id="JAIVGD010000012">
    <property type="protein sequence ID" value="KAH0768577.1"/>
    <property type="molecule type" value="Genomic_DNA"/>
</dbReference>
<proteinExistence type="predicted"/>
<accession>A0ABQ7VJ89</accession>
<name>A0ABQ7VJ89_SOLTU</name>
<comment type="caution">
    <text evidence="2">The sequence shown here is derived from an EMBL/GenBank/DDBJ whole genome shotgun (WGS) entry which is preliminary data.</text>
</comment>
<dbReference type="Proteomes" id="UP000826656">
    <property type="component" value="Unassembled WGS sequence"/>
</dbReference>
<evidence type="ECO:0000256" key="1">
    <source>
        <dbReference type="SAM" id="MobiDB-lite"/>
    </source>
</evidence>
<sequence length="130" mass="14797">MKGNVLRKRNSIRPLSGKSWKKGEKERLPTTNKGGGASTEDGSGKDGSTNEVAYAFFHLTTWFIVESGEYELLAFFFLVRCYEQLWCSILGLRWSDQAALLAPTYIQWHRVMRQYEHGTPYSNPETEGLG</sequence>
<keyword evidence="3" id="KW-1185">Reference proteome</keyword>
<reference evidence="2 3" key="1">
    <citation type="journal article" date="2021" name="bioRxiv">
        <title>Chromosome-scale and haplotype-resolved genome assembly of a tetraploid potato cultivar.</title>
        <authorList>
            <person name="Sun H."/>
            <person name="Jiao W.-B."/>
            <person name="Krause K."/>
            <person name="Campoy J.A."/>
            <person name="Goel M."/>
            <person name="Folz-Donahue K."/>
            <person name="Kukat C."/>
            <person name="Huettel B."/>
            <person name="Schneeberger K."/>
        </authorList>
    </citation>
    <scope>NUCLEOTIDE SEQUENCE [LARGE SCALE GENOMIC DNA]</scope>
    <source>
        <strain evidence="2">SolTubOtavaFocal</strain>
        <tissue evidence="2">Leaves</tissue>
    </source>
</reference>
<evidence type="ECO:0000313" key="3">
    <source>
        <dbReference type="Proteomes" id="UP000826656"/>
    </source>
</evidence>
<feature type="region of interest" description="Disordered" evidence="1">
    <location>
        <begin position="1"/>
        <end position="47"/>
    </location>
</feature>